<feature type="domain" description="D-isomer specific 2-hydroxyacid dehydrogenase catalytic" evidence="6">
    <location>
        <begin position="30"/>
        <end position="372"/>
    </location>
</feature>
<gene>
    <name evidence="8" type="ORF">NLU13_1570</name>
</gene>
<name>A0AA39LCE2_SARSR</name>
<evidence type="ECO:0000256" key="2">
    <source>
        <dbReference type="ARBA" id="ARBA00022605"/>
    </source>
</evidence>
<reference evidence="8" key="1">
    <citation type="submission" date="2022-10" db="EMBL/GenBank/DDBJ databases">
        <title>Determination and structural analysis of whole genome sequence of Sarocladium strictum F4-1.</title>
        <authorList>
            <person name="Hu L."/>
            <person name="Jiang Y."/>
        </authorList>
    </citation>
    <scope>NUCLEOTIDE SEQUENCE</scope>
    <source>
        <strain evidence="8">F4-1</strain>
    </source>
</reference>
<evidence type="ECO:0000256" key="4">
    <source>
        <dbReference type="ARBA" id="ARBA00023027"/>
    </source>
</evidence>
<dbReference type="GO" id="GO:0016616">
    <property type="term" value="F:oxidoreductase activity, acting on the CH-OH group of donors, NAD or NADP as acceptor"/>
    <property type="evidence" value="ECO:0007669"/>
    <property type="project" value="InterPro"/>
</dbReference>
<comment type="similarity">
    <text evidence="1 5">Belongs to the D-isomer specific 2-hydroxyacid dehydrogenase family.</text>
</comment>
<keyword evidence="3 5" id="KW-0560">Oxidoreductase</keyword>
<dbReference type="PANTHER" id="PTHR42789">
    <property type="entry name" value="D-ISOMER SPECIFIC 2-HYDROXYACID DEHYDROGENASE FAMILY PROTEIN (AFU_ORTHOLOGUE AFUA_6G10090)"/>
    <property type="match status" value="1"/>
</dbReference>
<dbReference type="Gene3D" id="3.40.50.720">
    <property type="entry name" value="NAD(P)-binding Rossmann-like Domain"/>
    <property type="match status" value="2"/>
</dbReference>
<dbReference type="PROSITE" id="PS00671">
    <property type="entry name" value="D_2_HYDROXYACID_DH_3"/>
    <property type="match status" value="1"/>
</dbReference>
<dbReference type="GO" id="GO:0008652">
    <property type="term" value="P:amino acid biosynthetic process"/>
    <property type="evidence" value="ECO:0007669"/>
    <property type="project" value="UniProtKB-KW"/>
</dbReference>
<keyword evidence="2" id="KW-0028">Amino-acid biosynthesis</keyword>
<dbReference type="InterPro" id="IPR029752">
    <property type="entry name" value="D-isomer_DH_CS1"/>
</dbReference>
<dbReference type="PANTHER" id="PTHR42789:SF1">
    <property type="entry name" value="D-ISOMER SPECIFIC 2-HYDROXYACID DEHYDROGENASE FAMILY PROTEIN (AFU_ORTHOLOGUE AFUA_6G10090)"/>
    <property type="match status" value="1"/>
</dbReference>
<dbReference type="InterPro" id="IPR006139">
    <property type="entry name" value="D-isomer_2_OHA_DH_cat_dom"/>
</dbReference>
<dbReference type="EMBL" id="JAPDFR010000001">
    <property type="protein sequence ID" value="KAK0392072.1"/>
    <property type="molecule type" value="Genomic_DNA"/>
</dbReference>
<evidence type="ECO:0000259" key="7">
    <source>
        <dbReference type="Pfam" id="PF02826"/>
    </source>
</evidence>
<dbReference type="CDD" id="cd12169">
    <property type="entry name" value="PGDH_like_1"/>
    <property type="match status" value="1"/>
</dbReference>
<sequence>MASQTKSCSGVPSLAILDDYLSIASPHFKHLSDQQVKIEVFKSHIPQKSPEEQDAFVNKLKPFSMISAMRERSPFPGEVLRRLPNLKVLLCTGAQFETFDLQTAKELGIIVVAAPGKGRTDQQLPATARIQDIKHGGSHPATQHTWAMLLALARNVAIDDAAMKAGSWQTGLAMGLSGKTLGIVGLGRLGAAVARIGALAFGMRVICWSSSLNQQKADETAVQHGLPVENEFGEKTFLAVDKETLFRSADVVSVHYVLSARSRGLIGKSDLALMKKDALIVNTSRGPLIDEAALLDVAQAGRIRGVALDVFDAEPLPGNSPWRTEPWGQNGRSNVLLTPHMGYVEEEIMNKWYAETAENVERWLEEKELLHRLV</sequence>
<evidence type="ECO:0000259" key="6">
    <source>
        <dbReference type="Pfam" id="PF00389"/>
    </source>
</evidence>
<dbReference type="AlphaFoldDB" id="A0AA39LCE2"/>
<dbReference type="SUPFAM" id="SSF52283">
    <property type="entry name" value="Formate/glycerate dehydrogenase catalytic domain-like"/>
    <property type="match status" value="1"/>
</dbReference>
<dbReference type="InterPro" id="IPR050857">
    <property type="entry name" value="D-2-hydroxyacid_DH"/>
</dbReference>
<organism evidence="8 9">
    <name type="scientific">Sarocladium strictum</name>
    <name type="common">Black bundle disease fungus</name>
    <name type="synonym">Acremonium strictum</name>
    <dbReference type="NCBI Taxonomy" id="5046"/>
    <lineage>
        <taxon>Eukaryota</taxon>
        <taxon>Fungi</taxon>
        <taxon>Dikarya</taxon>
        <taxon>Ascomycota</taxon>
        <taxon>Pezizomycotina</taxon>
        <taxon>Sordariomycetes</taxon>
        <taxon>Hypocreomycetidae</taxon>
        <taxon>Hypocreales</taxon>
        <taxon>Sarocladiaceae</taxon>
        <taxon>Sarocladium</taxon>
    </lineage>
</organism>
<evidence type="ECO:0000256" key="3">
    <source>
        <dbReference type="ARBA" id="ARBA00023002"/>
    </source>
</evidence>
<dbReference type="Proteomes" id="UP001175261">
    <property type="component" value="Unassembled WGS sequence"/>
</dbReference>
<accession>A0AA39LCE2</accession>
<dbReference type="GO" id="GO:0051287">
    <property type="term" value="F:NAD binding"/>
    <property type="evidence" value="ECO:0007669"/>
    <property type="project" value="InterPro"/>
</dbReference>
<dbReference type="InterPro" id="IPR006140">
    <property type="entry name" value="D-isomer_DH_NAD-bd"/>
</dbReference>
<evidence type="ECO:0008006" key="10">
    <source>
        <dbReference type="Google" id="ProtNLM"/>
    </source>
</evidence>
<evidence type="ECO:0000256" key="5">
    <source>
        <dbReference type="RuleBase" id="RU003719"/>
    </source>
</evidence>
<evidence type="ECO:0000313" key="9">
    <source>
        <dbReference type="Proteomes" id="UP001175261"/>
    </source>
</evidence>
<proteinExistence type="inferred from homology"/>
<protein>
    <recommendedName>
        <fullName evidence="10">Glycerate dehydrogenase</fullName>
    </recommendedName>
</protein>
<dbReference type="SUPFAM" id="SSF51735">
    <property type="entry name" value="NAD(P)-binding Rossmann-fold domains"/>
    <property type="match status" value="1"/>
</dbReference>
<comment type="caution">
    <text evidence="8">The sequence shown here is derived from an EMBL/GenBank/DDBJ whole genome shotgun (WGS) entry which is preliminary data.</text>
</comment>
<keyword evidence="4" id="KW-0520">NAD</keyword>
<evidence type="ECO:0000313" key="8">
    <source>
        <dbReference type="EMBL" id="KAK0392072.1"/>
    </source>
</evidence>
<dbReference type="Pfam" id="PF02826">
    <property type="entry name" value="2-Hacid_dh_C"/>
    <property type="match status" value="1"/>
</dbReference>
<keyword evidence="9" id="KW-1185">Reference proteome</keyword>
<evidence type="ECO:0000256" key="1">
    <source>
        <dbReference type="ARBA" id="ARBA00005854"/>
    </source>
</evidence>
<dbReference type="InterPro" id="IPR029753">
    <property type="entry name" value="D-isomer_DH_CS"/>
</dbReference>
<dbReference type="PROSITE" id="PS00065">
    <property type="entry name" value="D_2_HYDROXYACID_DH_1"/>
    <property type="match status" value="1"/>
</dbReference>
<dbReference type="InterPro" id="IPR036291">
    <property type="entry name" value="NAD(P)-bd_dom_sf"/>
</dbReference>
<dbReference type="Pfam" id="PF00389">
    <property type="entry name" value="2-Hacid_dh"/>
    <property type="match status" value="1"/>
</dbReference>
<feature type="domain" description="D-isomer specific 2-hydroxyacid dehydrogenase NAD-binding" evidence="7">
    <location>
        <begin position="147"/>
        <end position="342"/>
    </location>
</feature>